<comment type="caution">
    <text evidence="3">The sequence shown here is derived from an EMBL/GenBank/DDBJ whole genome shotgun (WGS) entry which is preliminary data.</text>
</comment>
<feature type="transmembrane region" description="Helical" evidence="1">
    <location>
        <begin position="57"/>
        <end position="80"/>
    </location>
</feature>
<dbReference type="InterPro" id="IPR053150">
    <property type="entry name" value="Teicoplanin_resist-assoc"/>
</dbReference>
<reference evidence="3" key="1">
    <citation type="journal article" date="2014" name="Int. J. Syst. Evol. Microbiol.">
        <title>Complete genome sequence of Corynebacterium casei LMG S-19264T (=DSM 44701T), isolated from a smear-ripened cheese.</title>
        <authorList>
            <consortium name="US DOE Joint Genome Institute (JGI-PGF)"/>
            <person name="Walter F."/>
            <person name="Albersmeier A."/>
            <person name="Kalinowski J."/>
            <person name="Ruckert C."/>
        </authorList>
    </citation>
    <scope>NUCLEOTIDE SEQUENCE</scope>
    <source>
        <strain evidence="3">CGMCC 1.12813</strain>
    </source>
</reference>
<dbReference type="PANTHER" id="PTHR36834">
    <property type="entry name" value="MEMBRANE PROTEIN-RELATED"/>
    <property type="match status" value="1"/>
</dbReference>
<dbReference type="PANTHER" id="PTHR36834:SF1">
    <property type="entry name" value="INTEGRAL MEMBRANE PROTEIN"/>
    <property type="match status" value="1"/>
</dbReference>
<keyword evidence="1" id="KW-0472">Membrane</keyword>
<evidence type="ECO:0000313" key="3">
    <source>
        <dbReference type="EMBL" id="GGB10013.1"/>
    </source>
</evidence>
<keyword evidence="1" id="KW-0812">Transmembrane</keyword>
<keyword evidence="1" id="KW-1133">Transmembrane helix</keyword>
<name>A0A916SNT4_9MICO</name>
<dbReference type="AlphaFoldDB" id="A0A916SNT4"/>
<dbReference type="InterPro" id="IPR006976">
    <property type="entry name" value="VanZ-like"/>
</dbReference>
<dbReference type="EMBL" id="BMGB01000001">
    <property type="protein sequence ID" value="GGB10013.1"/>
    <property type="molecule type" value="Genomic_DNA"/>
</dbReference>
<evidence type="ECO:0000259" key="2">
    <source>
        <dbReference type="Pfam" id="PF04892"/>
    </source>
</evidence>
<protein>
    <recommendedName>
        <fullName evidence="2">VanZ-like domain-containing protein</fullName>
    </recommendedName>
</protein>
<gene>
    <name evidence="3" type="ORF">GCM10010979_25820</name>
</gene>
<dbReference type="RefSeq" id="WP_188510982.1">
    <property type="nucleotide sequence ID" value="NZ_BMGB01000001.1"/>
</dbReference>
<evidence type="ECO:0000256" key="1">
    <source>
        <dbReference type="SAM" id="Phobius"/>
    </source>
</evidence>
<keyword evidence="4" id="KW-1185">Reference proteome</keyword>
<evidence type="ECO:0000313" key="4">
    <source>
        <dbReference type="Proteomes" id="UP000606922"/>
    </source>
</evidence>
<feature type="transmembrane region" description="Helical" evidence="1">
    <location>
        <begin position="118"/>
        <end position="136"/>
    </location>
</feature>
<feature type="transmembrane region" description="Helical" evidence="1">
    <location>
        <begin position="7"/>
        <end position="28"/>
    </location>
</feature>
<reference evidence="3" key="2">
    <citation type="submission" date="2020-09" db="EMBL/GenBank/DDBJ databases">
        <authorList>
            <person name="Sun Q."/>
            <person name="Zhou Y."/>
        </authorList>
    </citation>
    <scope>NUCLEOTIDE SEQUENCE</scope>
    <source>
        <strain evidence="3">CGMCC 1.12813</strain>
    </source>
</reference>
<sequence length="144" mass="15857">MRAANPRLALAARILLPVYLAVVFYIVFSPADDTTQATGPFAWVFNNLDDLRDSDPWAYGTLEFTANIAMFVPFGVLVPLAFGRPPWWIILALGFATTLTIELVQQSLPSRYSTVSDVVANTLGTAIGLLLVHWAARHGLRRRG</sequence>
<proteinExistence type="predicted"/>
<feature type="transmembrane region" description="Helical" evidence="1">
    <location>
        <begin position="87"/>
        <end position="106"/>
    </location>
</feature>
<accession>A0A916SNT4</accession>
<dbReference type="Proteomes" id="UP000606922">
    <property type="component" value="Unassembled WGS sequence"/>
</dbReference>
<dbReference type="Pfam" id="PF04892">
    <property type="entry name" value="VanZ"/>
    <property type="match status" value="1"/>
</dbReference>
<feature type="domain" description="VanZ-like" evidence="2">
    <location>
        <begin position="18"/>
        <end position="134"/>
    </location>
</feature>
<organism evidence="3 4">
    <name type="scientific">Conyzicola nivalis</name>
    <dbReference type="NCBI Taxonomy" id="1477021"/>
    <lineage>
        <taxon>Bacteria</taxon>
        <taxon>Bacillati</taxon>
        <taxon>Actinomycetota</taxon>
        <taxon>Actinomycetes</taxon>
        <taxon>Micrococcales</taxon>
        <taxon>Microbacteriaceae</taxon>
        <taxon>Conyzicola</taxon>
    </lineage>
</organism>